<dbReference type="EMBL" id="CADEPI010000015">
    <property type="protein sequence ID" value="CAB3364258.1"/>
    <property type="molecule type" value="Genomic_DNA"/>
</dbReference>
<gene>
    <name evidence="10" type="ORF">CLODIP_2_CD14459</name>
</gene>
<proteinExistence type="inferred from homology"/>
<evidence type="ECO:0000256" key="8">
    <source>
        <dbReference type="ARBA" id="ARBA00023242"/>
    </source>
</evidence>
<dbReference type="GO" id="GO:0031080">
    <property type="term" value="C:nuclear pore outer ring"/>
    <property type="evidence" value="ECO:0007669"/>
    <property type="project" value="TreeGrafter"/>
</dbReference>
<dbReference type="Pfam" id="PF07575">
    <property type="entry name" value="Nucleopor_Nup85"/>
    <property type="match status" value="1"/>
</dbReference>
<evidence type="ECO:0000256" key="1">
    <source>
        <dbReference type="ARBA" id="ARBA00004567"/>
    </source>
</evidence>
<reference evidence="10 11" key="1">
    <citation type="submission" date="2020-04" db="EMBL/GenBank/DDBJ databases">
        <authorList>
            <person name="Alioto T."/>
            <person name="Alioto T."/>
            <person name="Gomez Garrido J."/>
        </authorList>
    </citation>
    <scope>NUCLEOTIDE SEQUENCE [LARGE SCALE GENOMIC DNA]</scope>
</reference>
<dbReference type="OrthoDB" id="17644at2759"/>
<keyword evidence="6 9" id="KW-0811">Translocation</keyword>
<evidence type="ECO:0000256" key="4">
    <source>
        <dbReference type="ARBA" id="ARBA00022816"/>
    </source>
</evidence>
<comment type="function">
    <text evidence="9">Functions as a component of the nuclear pore complex (NPC).</text>
</comment>
<evidence type="ECO:0000313" key="10">
    <source>
        <dbReference type="EMBL" id="CAB3364258.1"/>
    </source>
</evidence>
<evidence type="ECO:0000256" key="5">
    <source>
        <dbReference type="ARBA" id="ARBA00022927"/>
    </source>
</evidence>
<evidence type="ECO:0000256" key="2">
    <source>
        <dbReference type="ARBA" id="ARBA00005573"/>
    </source>
</evidence>
<protein>
    <recommendedName>
        <fullName evidence="9">Nuclear pore complex protein Nup85</fullName>
    </recommendedName>
</protein>
<dbReference type="Proteomes" id="UP000494165">
    <property type="component" value="Unassembled WGS sequence"/>
</dbReference>
<dbReference type="GO" id="GO:0006406">
    <property type="term" value="P:mRNA export from nucleus"/>
    <property type="evidence" value="ECO:0007669"/>
    <property type="project" value="TreeGrafter"/>
</dbReference>
<comment type="similarity">
    <text evidence="2 9">Belongs to the nucleoporin Nup85 family.</text>
</comment>
<keyword evidence="7 9" id="KW-0906">Nuclear pore complex</keyword>
<keyword evidence="8 9" id="KW-0539">Nucleus</keyword>
<dbReference type="PANTHER" id="PTHR13373">
    <property type="entry name" value="FROUNT PROTEIN-RELATED"/>
    <property type="match status" value="1"/>
</dbReference>
<dbReference type="InterPro" id="IPR011502">
    <property type="entry name" value="Nucleoporin_Nup85"/>
</dbReference>
<sequence>MMPSAMRERTVARFCGLGRLTSHKTRVPRPDDDSRSSSALFGSDRVTYIREDSIFFNHQAARTLLNNSYVVFSILQNHKLAKNRNADTNFDPGYEIFDVDPADLSLVHVSRAYRRFLRDCTAELLKNKDTNKMETLHLSSIFFSLELIFHLAEILNLDHSQTSHMVPKLQEWIQYYFNESSDLADSVIKSRDDKSPVECNPDFWPAVTGLIMTAQCKEARRLLGLHSKKETPAIRTLRQLLHSKPELQSSGGASVAINFSVQWEAWLKEVRNQLISGVFSTNQHCLELAELLAGDNKAEKLVYENSETWYKFLVTYVSYWKPTVESFRLGEIARKSMERFGMDSQMKAVDKILLALFESDLYQVIESLQEFAESGWASLHMTDLLYHAGLLSNVVGQDNKIAENLRTDLIIQFGTLLAANDCVWRTGLSYLDFAGSQGVGHINLILQSRGPKSAKDAEILLYEAGKRNLVKAERTICSVVSRQYLMEKRLGSALMWAIKGENHSLASSVAELVLREMAVNDEYSISDVLPDLGTSIISSGHLVFLVKYNEYLTKYHDGNRKEAVNILIDLITSGLAPPYFIPVLLKKSAQAAKEAVKEFNSTDLSNILGVLEELVVTAHINGTKDANSAVACLEGSEREIREVLAQSICQAEIAELAKM</sequence>
<dbReference type="GO" id="GO:0006606">
    <property type="term" value="P:protein import into nucleus"/>
    <property type="evidence" value="ECO:0007669"/>
    <property type="project" value="TreeGrafter"/>
</dbReference>
<comment type="caution">
    <text evidence="10">The sequence shown here is derived from an EMBL/GenBank/DDBJ whole genome shotgun (WGS) entry which is preliminary data.</text>
</comment>
<keyword evidence="5 9" id="KW-0653">Protein transport</keyword>
<keyword evidence="4 9" id="KW-0509">mRNA transport</keyword>
<accession>A0A8S1C072</accession>
<evidence type="ECO:0000256" key="6">
    <source>
        <dbReference type="ARBA" id="ARBA00023010"/>
    </source>
</evidence>
<organism evidence="10 11">
    <name type="scientific">Cloeon dipterum</name>
    <dbReference type="NCBI Taxonomy" id="197152"/>
    <lineage>
        <taxon>Eukaryota</taxon>
        <taxon>Metazoa</taxon>
        <taxon>Ecdysozoa</taxon>
        <taxon>Arthropoda</taxon>
        <taxon>Hexapoda</taxon>
        <taxon>Insecta</taxon>
        <taxon>Pterygota</taxon>
        <taxon>Palaeoptera</taxon>
        <taxon>Ephemeroptera</taxon>
        <taxon>Pisciforma</taxon>
        <taxon>Baetidae</taxon>
        <taxon>Cloeon</taxon>
    </lineage>
</organism>
<dbReference type="GO" id="GO:0017056">
    <property type="term" value="F:structural constituent of nuclear pore"/>
    <property type="evidence" value="ECO:0007669"/>
    <property type="project" value="TreeGrafter"/>
</dbReference>
<keyword evidence="11" id="KW-1185">Reference proteome</keyword>
<evidence type="ECO:0000256" key="7">
    <source>
        <dbReference type="ARBA" id="ARBA00023132"/>
    </source>
</evidence>
<evidence type="ECO:0000313" key="11">
    <source>
        <dbReference type="Proteomes" id="UP000494165"/>
    </source>
</evidence>
<comment type="subunit">
    <text evidence="9">Component of the nuclear pore complex (NPC).</text>
</comment>
<evidence type="ECO:0000256" key="9">
    <source>
        <dbReference type="RuleBase" id="RU365073"/>
    </source>
</evidence>
<evidence type="ECO:0000256" key="3">
    <source>
        <dbReference type="ARBA" id="ARBA00022448"/>
    </source>
</evidence>
<name>A0A8S1C072_9INSE</name>
<keyword evidence="9" id="KW-0472">Membrane</keyword>
<dbReference type="PANTHER" id="PTHR13373:SF21">
    <property type="entry name" value="NUCLEAR PORE COMPLEX PROTEIN NUP85"/>
    <property type="match status" value="1"/>
</dbReference>
<dbReference type="AlphaFoldDB" id="A0A8S1C072"/>
<comment type="subcellular location">
    <subcellularLocation>
        <location evidence="1 9">Nucleus</location>
        <location evidence="1 9">Nuclear pore complex</location>
    </subcellularLocation>
</comment>
<dbReference type="GO" id="GO:0031965">
    <property type="term" value="C:nuclear membrane"/>
    <property type="evidence" value="ECO:0007669"/>
    <property type="project" value="UniProtKB-UniRule"/>
</dbReference>
<keyword evidence="3 9" id="KW-0813">Transport</keyword>
<dbReference type="GO" id="GO:0045893">
    <property type="term" value="P:positive regulation of DNA-templated transcription"/>
    <property type="evidence" value="ECO:0007669"/>
    <property type="project" value="TreeGrafter"/>
</dbReference>